<proteinExistence type="inferred from homology"/>
<feature type="transmembrane region" description="Helical" evidence="8">
    <location>
        <begin position="340"/>
        <end position="362"/>
    </location>
</feature>
<evidence type="ECO:0000256" key="1">
    <source>
        <dbReference type="ARBA" id="ARBA00004141"/>
    </source>
</evidence>
<dbReference type="EMBL" id="GG662437">
    <property type="protein sequence ID" value="EAR84089.1"/>
    <property type="molecule type" value="Genomic_DNA"/>
</dbReference>
<feature type="binding site" evidence="6">
    <location>
        <position position="451"/>
    </location>
    <ligand>
        <name>Zn(2+)</name>
        <dbReference type="ChEBI" id="CHEBI:29105"/>
    </ligand>
</feature>
<comment type="subcellular location">
    <subcellularLocation>
        <location evidence="1">Membrane</location>
        <topology evidence="1">Multi-pass membrane protein</topology>
    </subcellularLocation>
</comment>
<evidence type="ECO:0000256" key="4">
    <source>
        <dbReference type="ARBA" id="ARBA00022989"/>
    </source>
</evidence>
<keyword evidence="6" id="KW-0862">Zinc</keyword>
<dbReference type="STRING" id="312017.I7MCJ9"/>
<dbReference type="GO" id="GO:0038023">
    <property type="term" value="F:signaling receptor activity"/>
    <property type="evidence" value="ECO:0007669"/>
    <property type="project" value="TreeGrafter"/>
</dbReference>
<dbReference type="GeneID" id="7838790"/>
<dbReference type="HOGENOM" id="CLU_023075_4_1_1"/>
<dbReference type="PANTHER" id="PTHR20855">
    <property type="entry name" value="ADIPOR/PROGESTIN RECEPTOR-RELATED"/>
    <property type="match status" value="1"/>
</dbReference>
<feature type="transmembrane region" description="Helical" evidence="8">
    <location>
        <begin position="374"/>
        <end position="398"/>
    </location>
</feature>
<keyword evidence="10" id="KW-1185">Reference proteome</keyword>
<keyword evidence="4 8" id="KW-1133">Transmembrane helix</keyword>
<evidence type="ECO:0000256" key="6">
    <source>
        <dbReference type="PIRSR" id="PIRSR604254-1"/>
    </source>
</evidence>
<feature type="region of interest" description="Disordered" evidence="7">
    <location>
        <begin position="1"/>
        <end position="41"/>
    </location>
</feature>
<dbReference type="GO" id="GO:0046872">
    <property type="term" value="F:metal ion binding"/>
    <property type="evidence" value="ECO:0007669"/>
    <property type="project" value="UniProtKB-KW"/>
</dbReference>
<feature type="binding site" evidence="6">
    <location>
        <position position="296"/>
    </location>
    <ligand>
        <name>Zn(2+)</name>
        <dbReference type="ChEBI" id="CHEBI:29105"/>
    </ligand>
</feature>
<feature type="binding site" evidence="6">
    <location>
        <position position="447"/>
    </location>
    <ligand>
        <name>Zn(2+)</name>
        <dbReference type="ChEBI" id="CHEBI:29105"/>
    </ligand>
</feature>
<feature type="transmembrane region" description="Helical" evidence="8">
    <location>
        <begin position="95"/>
        <end position="115"/>
    </location>
</feature>
<dbReference type="AlphaFoldDB" id="I7MCJ9"/>
<protein>
    <submittedName>
        <fullName evidence="9">Hemolysin-III-like protein</fullName>
    </submittedName>
</protein>
<keyword evidence="5 8" id="KW-0472">Membrane</keyword>
<dbReference type="Proteomes" id="UP000009168">
    <property type="component" value="Unassembled WGS sequence"/>
</dbReference>
<name>I7MCJ9_TETTS</name>
<evidence type="ECO:0000256" key="5">
    <source>
        <dbReference type="ARBA" id="ARBA00023136"/>
    </source>
</evidence>
<reference evidence="10" key="1">
    <citation type="journal article" date="2006" name="PLoS Biol.">
        <title>Macronuclear genome sequence of the ciliate Tetrahymena thermophila, a model eukaryote.</title>
        <authorList>
            <person name="Eisen J.A."/>
            <person name="Coyne R.S."/>
            <person name="Wu M."/>
            <person name="Wu D."/>
            <person name="Thiagarajan M."/>
            <person name="Wortman J.R."/>
            <person name="Badger J.H."/>
            <person name="Ren Q."/>
            <person name="Amedeo P."/>
            <person name="Jones K.M."/>
            <person name="Tallon L.J."/>
            <person name="Delcher A.L."/>
            <person name="Salzberg S.L."/>
            <person name="Silva J.C."/>
            <person name="Haas B.J."/>
            <person name="Majoros W.H."/>
            <person name="Farzad M."/>
            <person name="Carlton J.M."/>
            <person name="Smith R.K. Jr."/>
            <person name="Garg J."/>
            <person name="Pearlman R.E."/>
            <person name="Karrer K.M."/>
            <person name="Sun L."/>
            <person name="Manning G."/>
            <person name="Elde N.C."/>
            <person name="Turkewitz A.P."/>
            <person name="Asai D.J."/>
            <person name="Wilkes D.E."/>
            <person name="Wang Y."/>
            <person name="Cai H."/>
            <person name="Collins K."/>
            <person name="Stewart B.A."/>
            <person name="Lee S.R."/>
            <person name="Wilamowska K."/>
            <person name="Weinberg Z."/>
            <person name="Ruzzo W.L."/>
            <person name="Wloga D."/>
            <person name="Gaertig J."/>
            <person name="Frankel J."/>
            <person name="Tsao C.-C."/>
            <person name="Gorovsky M.A."/>
            <person name="Keeling P.J."/>
            <person name="Waller R.F."/>
            <person name="Patron N.J."/>
            <person name="Cherry J.M."/>
            <person name="Stover N.A."/>
            <person name="Krieger C.J."/>
            <person name="del Toro C."/>
            <person name="Ryder H.F."/>
            <person name="Williamson S.C."/>
            <person name="Barbeau R.A."/>
            <person name="Hamilton E.P."/>
            <person name="Orias E."/>
        </authorList>
    </citation>
    <scope>NUCLEOTIDE SEQUENCE [LARGE SCALE GENOMIC DNA]</scope>
    <source>
        <strain evidence="10">SB210</strain>
    </source>
</reference>
<evidence type="ECO:0000313" key="10">
    <source>
        <dbReference type="Proteomes" id="UP000009168"/>
    </source>
</evidence>
<evidence type="ECO:0000256" key="3">
    <source>
        <dbReference type="ARBA" id="ARBA00022692"/>
    </source>
</evidence>
<feature type="transmembrane region" description="Helical" evidence="8">
    <location>
        <begin position="449"/>
        <end position="471"/>
    </location>
</feature>
<dbReference type="OMA" id="VSGLMCM"/>
<feature type="transmembrane region" description="Helical" evidence="8">
    <location>
        <begin position="314"/>
        <end position="334"/>
    </location>
</feature>
<accession>I7MCJ9</accession>
<dbReference type="KEGG" id="tet:TTHERM_00756370"/>
<evidence type="ECO:0000256" key="2">
    <source>
        <dbReference type="ARBA" id="ARBA00007018"/>
    </source>
</evidence>
<comment type="similarity">
    <text evidence="2">Belongs to the ADIPOR family.</text>
</comment>
<keyword evidence="3 8" id="KW-0812">Transmembrane</keyword>
<dbReference type="Pfam" id="PF03006">
    <property type="entry name" value="HlyIII"/>
    <property type="match status" value="1"/>
</dbReference>
<evidence type="ECO:0000256" key="8">
    <source>
        <dbReference type="SAM" id="Phobius"/>
    </source>
</evidence>
<feature type="transmembrane region" description="Helical" evidence="8">
    <location>
        <begin position="410"/>
        <end position="428"/>
    </location>
</feature>
<organism evidence="9 10">
    <name type="scientific">Tetrahymena thermophila (strain SB210)</name>
    <dbReference type="NCBI Taxonomy" id="312017"/>
    <lineage>
        <taxon>Eukaryota</taxon>
        <taxon>Sar</taxon>
        <taxon>Alveolata</taxon>
        <taxon>Ciliophora</taxon>
        <taxon>Intramacronucleata</taxon>
        <taxon>Oligohymenophorea</taxon>
        <taxon>Hymenostomatida</taxon>
        <taxon>Tetrahymenina</taxon>
        <taxon>Tetrahymenidae</taxon>
        <taxon>Tetrahymena</taxon>
    </lineage>
</organism>
<dbReference type="RefSeq" id="XP_001031752.1">
    <property type="nucleotide sequence ID" value="XM_001031752.3"/>
</dbReference>
<feature type="transmembrane region" description="Helical" evidence="8">
    <location>
        <begin position="276"/>
        <end position="302"/>
    </location>
</feature>
<dbReference type="InParanoid" id="I7MCJ9"/>
<feature type="compositionally biased region" description="Basic and acidic residues" evidence="7">
    <location>
        <begin position="31"/>
        <end position="41"/>
    </location>
</feature>
<dbReference type="PANTHER" id="PTHR20855:SF52">
    <property type="entry name" value="ADIPONECTIN RECEPTOR PROTEIN"/>
    <property type="match status" value="1"/>
</dbReference>
<gene>
    <name evidence="9" type="ORF">TTHERM_00756370</name>
</gene>
<sequence length="481" mass="55949">MVNKVHSQIKKREIQLNKEEEEQALTQQENNEQKSEHSFEMEENNLSDRIKNYIGPYIQAPQFVRDNMYILSGYRINFNSFKSITKSLFMVHNELVNIWSHFLGAILVIVFIIYLTTSFGNIDFVSVKQKLAENVTNKLEPLIKDLKEFDESLNKKVLENLESFKKDYNDIGNNVVQNFNSLLNELTQLKNEVNQENVDKIVNKIKEFSIQDYYQYADLDKLKEIKQNVLSGINDLKDDLIKQIDSKEFDWIDFHMSDFMHGNEKVDSNQNHVSRWPIFVFLVTAFLCLLCSAAFHLFHAINPQYYKIFLRMDYAGVSLLISGSTFPIFYYGFYCNLELGYFYLACIGIASLVVFFVSLQDFIHTQKYFTMKSVMYGSLGIFAAVPIAHLIYYEFYYLTQNGNFSFSNSLVYYGLMGVCYLGGLTIYATRCPERYKPGQFDICGASHQLWHISILLAIVLTYVGSLINFYTRKMNLCPASH</sequence>
<dbReference type="GO" id="GO:0016020">
    <property type="term" value="C:membrane"/>
    <property type="evidence" value="ECO:0007669"/>
    <property type="project" value="UniProtKB-SubCell"/>
</dbReference>
<evidence type="ECO:0000313" key="9">
    <source>
        <dbReference type="EMBL" id="EAR84089.1"/>
    </source>
</evidence>
<dbReference type="OrthoDB" id="529367at2759"/>
<dbReference type="InterPro" id="IPR004254">
    <property type="entry name" value="AdipoR/HlyIII-related"/>
</dbReference>
<dbReference type="eggNOG" id="KOG0748">
    <property type="taxonomic scope" value="Eukaryota"/>
</dbReference>
<keyword evidence="6" id="KW-0479">Metal-binding</keyword>
<evidence type="ECO:0000256" key="7">
    <source>
        <dbReference type="SAM" id="MobiDB-lite"/>
    </source>
</evidence>